<dbReference type="Gene3D" id="3.40.50.10710">
    <property type="entry name" value="Metallo-hydrolase/oxidoreductase"/>
    <property type="match status" value="1"/>
</dbReference>
<dbReference type="HOGENOM" id="CLU_008727_3_2_14"/>
<dbReference type="SUPFAM" id="SSF56281">
    <property type="entry name" value="Metallo-hydrolase/oxidoreductase"/>
    <property type="match status" value="1"/>
</dbReference>
<keyword evidence="3" id="KW-1185">Reference proteome</keyword>
<dbReference type="InParanoid" id="Q8EUI3"/>
<dbReference type="STRING" id="272633.gene:10732064"/>
<dbReference type="PANTHER" id="PTHR43694:SF1">
    <property type="entry name" value="RIBONUCLEASE J"/>
    <property type="match status" value="1"/>
</dbReference>
<dbReference type="Proteomes" id="UP000002522">
    <property type="component" value="Chromosome"/>
</dbReference>
<dbReference type="PANTHER" id="PTHR43694">
    <property type="entry name" value="RIBONUCLEASE J"/>
    <property type="match status" value="1"/>
</dbReference>
<dbReference type="InterPro" id="IPR041636">
    <property type="entry name" value="RNase_J_C"/>
</dbReference>
<dbReference type="EMBL" id="BA000026">
    <property type="protein sequence ID" value="BAC44730.1"/>
    <property type="molecule type" value="Genomic_DNA"/>
</dbReference>
<dbReference type="InterPro" id="IPR042173">
    <property type="entry name" value="RNase_J_2"/>
</dbReference>
<gene>
    <name evidence="2" type="ordered locus">MYPE9430</name>
</gene>
<dbReference type="KEGG" id="mpe:MYPE9430"/>
<dbReference type="AlphaFoldDB" id="Q8EUI3"/>
<dbReference type="Gene3D" id="3.60.15.10">
    <property type="entry name" value="Ribonuclease Z/Hydroxyacylglutathione hydrolase-like"/>
    <property type="match status" value="1"/>
</dbReference>
<sequence>MSKITFFPLGGMDENEKACYVLEIDGDFYLINLGISVPVYKVLGIKKIIPYMEWVKKNEKNIKGIFVGNASHRNIGAIQYCYNYIKNIPIFTSKLGAVVLKAHFNKKSMQKFSDFKPLQIKTLDSLKTVSVGKIKVTPFRVTSSIPDTYGFIISTGEENIIYIDEFIINSANNNAFLNDINKLSLLTYKQNNLVLINNVGNVDKNPGFTSPNHKTKSFYNDLLTRKNDRRIIVACYYHDVHTILTLAQIAKERKLPFVIYNPVFISMFNEIVANKYFDSSNLPMLPINKINQIEKGIVVVSSTPDRLLSKLLSISNDEDDILTLKKNDTVVLGFKVESGFEKAQAEILDAYAQINVDITTIPKTILSMEASEEDHKFLVSLIKPKYIIPTLGMYYQVVKYKSVLRDIGFNPDNVIAMSNGDTANFFKGNYIPNKKKIDIHEMYVGSQGILSEGENIFQERRIMSESGIIFCSLKITNKDNVFELTNFELLPYAVLPEETETKQFFEKLNEDVSNLVSSTLKDAKTFDSKELKSIVKKYIAKQVDKNYEKNPVVIVSIC</sequence>
<organism evidence="2 3">
    <name type="scientific">Malacoplasma penetrans (strain HF-2)</name>
    <name type="common">Mycoplasma penetrans</name>
    <dbReference type="NCBI Taxonomy" id="272633"/>
    <lineage>
        <taxon>Bacteria</taxon>
        <taxon>Bacillati</taxon>
        <taxon>Mycoplasmatota</taxon>
        <taxon>Mycoplasmoidales</taxon>
        <taxon>Mycoplasmoidaceae</taxon>
        <taxon>Malacoplasma</taxon>
    </lineage>
</organism>
<evidence type="ECO:0000313" key="2">
    <source>
        <dbReference type="EMBL" id="BAC44730.1"/>
    </source>
</evidence>
<dbReference type="eggNOG" id="COG0595">
    <property type="taxonomic scope" value="Bacteria"/>
</dbReference>
<accession>Q8EUI3</accession>
<reference evidence="2 3" key="1">
    <citation type="journal article" date="2002" name="Nucleic Acids Res.">
        <title>The complete genomic sequence of Mycoplasma penetrans, an intracellular bacterial pathogen in humans.</title>
        <authorList>
            <person name="Sasaki Y."/>
            <person name="Ishikawa J."/>
            <person name="Yamashita A."/>
            <person name="Oshima K."/>
            <person name="Kenri T."/>
            <person name="Furuya K."/>
            <person name="Yoshino C."/>
            <person name="Horino A."/>
            <person name="Shiba T."/>
            <person name="Sasaki T."/>
            <person name="Hattori M."/>
        </authorList>
    </citation>
    <scope>NUCLEOTIDE SEQUENCE [LARGE SCALE GENOMIC DNA]</scope>
    <source>
        <strain evidence="2 3">HF-2</strain>
    </source>
</reference>
<protein>
    <recommendedName>
        <fullName evidence="1">Ribonuclease J C-terminal domain-containing protein</fullName>
    </recommendedName>
</protein>
<dbReference type="RefSeq" id="WP_011077759.1">
    <property type="nucleotide sequence ID" value="NC_004432.1"/>
</dbReference>
<evidence type="ECO:0000259" key="1">
    <source>
        <dbReference type="Pfam" id="PF17770"/>
    </source>
</evidence>
<evidence type="ECO:0000313" key="3">
    <source>
        <dbReference type="Proteomes" id="UP000002522"/>
    </source>
</evidence>
<name>Q8EUI3_MALP2</name>
<dbReference type="Gene3D" id="3.10.20.580">
    <property type="match status" value="1"/>
</dbReference>
<proteinExistence type="predicted"/>
<dbReference type="InterPro" id="IPR036866">
    <property type="entry name" value="RibonucZ/Hydroxyglut_hydro"/>
</dbReference>
<dbReference type="Pfam" id="PF17770">
    <property type="entry name" value="RNase_J_C"/>
    <property type="match status" value="1"/>
</dbReference>
<feature type="domain" description="Ribonuclease J C-terminal" evidence="1">
    <location>
        <begin position="457"/>
        <end position="557"/>
    </location>
</feature>